<dbReference type="OrthoDB" id="9802240at2"/>
<evidence type="ECO:0008006" key="4">
    <source>
        <dbReference type="Google" id="ProtNLM"/>
    </source>
</evidence>
<keyword evidence="1" id="KW-1133">Transmembrane helix</keyword>
<keyword evidence="1" id="KW-0472">Membrane</keyword>
<dbReference type="KEGG" id="ccro:CMC5_012920"/>
<dbReference type="SUPFAM" id="SSF82171">
    <property type="entry name" value="DPP6 N-terminal domain-like"/>
    <property type="match status" value="1"/>
</dbReference>
<dbReference type="Gene3D" id="2.120.10.30">
    <property type="entry name" value="TolB, C-terminal domain"/>
    <property type="match status" value="1"/>
</dbReference>
<keyword evidence="1" id="KW-0812">Transmembrane</keyword>
<organism evidence="2 3">
    <name type="scientific">Chondromyces crocatus</name>
    <dbReference type="NCBI Taxonomy" id="52"/>
    <lineage>
        <taxon>Bacteria</taxon>
        <taxon>Pseudomonadati</taxon>
        <taxon>Myxococcota</taxon>
        <taxon>Polyangia</taxon>
        <taxon>Polyangiales</taxon>
        <taxon>Polyangiaceae</taxon>
        <taxon>Chondromyces</taxon>
    </lineage>
</organism>
<dbReference type="STRING" id="52.CMC5_012920"/>
<accession>A0A0K1E914</accession>
<feature type="transmembrane region" description="Helical" evidence="1">
    <location>
        <begin position="23"/>
        <end position="43"/>
    </location>
</feature>
<proteinExistence type="predicted"/>
<evidence type="ECO:0000313" key="3">
    <source>
        <dbReference type="Proteomes" id="UP000067626"/>
    </source>
</evidence>
<dbReference type="InterPro" id="IPR011659">
    <property type="entry name" value="WD40"/>
</dbReference>
<name>A0A0K1E914_CHOCO</name>
<dbReference type="RefSeq" id="WP_050429567.1">
    <property type="nucleotide sequence ID" value="NZ_CP012159.1"/>
</dbReference>
<reference evidence="2 3" key="1">
    <citation type="submission" date="2015-07" db="EMBL/GenBank/DDBJ databases">
        <title>Genome analysis of myxobacterium Chondromyces crocatus Cm c5 reveals a high potential for natural compound synthesis and the genetic basis for the loss of fruiting body formation.</title>
        <authorList>
            <person name="Zaburannyi N."/>
            <person name="Bunk B."/>
            <person name="Maier J."/>
            <person name="Overmann J."/>
            <person name="Mueller R."/>
        </authorList>
    </citation>
    <scope>NUCLEOTIDE SEQUENCE [LARGE SCALE GENOMIC DNA]</scope>
    <source>
        <strain evidence="2 3">Cm c5</strain>
    </source>
</reference>
<dbReference type="Pfam" id="PF07676">
    <property type="entry name" value="PD40"/>
    <property type="match status" value="2"/>
</dbReference>
<dbReference type="EMBL" id="CP012159">
    <property type="protein sequence ID" value="AKT37162.1"/>
    <property type="molecule type" value="Genomic_DNA"/>
</dbReference>
<evidence type="ECO:0000313" key="2">
    <source>
        <dbReference type="EMBL" id="AKT37162.1"/>
    </source>
</evidence>
<dbReference type="InterPro" id="IPR011042">
    <property type="entry name" value="6-blade_b-propeller_TolB-like"/>
</dbReference>
<keyword evidence="3" id="KW-1185">Reference proteome</keyword>
<dbReference type="Proteomes" id="UP000067626">
    <property type="component" value="Chromosome"/>
</dbReference>
<sequence>MSDVEGSGDEVDGQDFMPRRRKWPALLALGVLVAAAGGAGLWLSRRPVPLRVLIAIDLDGTWWEGSEPAAELADRVGEHLTKLGFEPVRGGDPEVAAVLEKASSPEEAARKLRAAFLVTSLLVPERIEHPVDKGYVEVRVAGGIAVRHMDDAEACQQQQITGWSGAPEKDEAMRLVARSLSSMAVDAVVPSLLAHPTIQSVLESSDIKRLEKLQPAKKYVAYRQSRLKEVEDAYAATGREREAAERGAKVQYHSVPSAADTLGTVGPAGALVRTADVTPFISPTTLNLTGITRMETVVWRAPDGKERPLWSGYHIFSQPSAAPEGSPVLFVEDLFGWAKTLTVVDAGGKARRLRVDAQHRFVGPEVAPGGKLAALYDRACRDCAGDLLVISLDDGSERFLLPLDGGEFHGFTWLSPTSLAYLHRPKPPSEGGDEADLGVEGPVKPAKAQASTAKAQAQVAPAQVLTLIDVSKRPASVVKSIEVPASETWARPSASTDGRKLAVVLFKDGPNRLATIDVESGKVTVHDPEGRADEPAMSPDGTRVAFSREGDIALLTLATGETRALTANPMLERSPRFSPDGKRVYFESVGADPSLPRRQVSLVASVEVP</sequence>
<evidence type="ECO:0000256" key="1">
    <source>
        <dbReference type="SAM" id="Phobius"/>
    </source>
</evidence>
<dbReference type="AlphaFoldDB" id="A0A0K1E914"/>
<protein>
    <recommendedName>
        <fullName evidence="4">Translocation protein TolB</fullName>
    </recommendedName>
</protein>
<gene>
    <name evidence="2" type="ORF">CMC5_012920</name>
</gene>